<evidence type="ECO:0008006" key="4">
    <source>
        <dbReference type="Google" id="ProtNLM"/>
    </source>
</evidence>
<dbReference type="Proteomes" id="UP000013827">
    <property type="component" value="Unassembled WGS sequence"/>
</dbReference>
<dbReference type="KEGG" id="ehx:EMIHUDRAFT_461681"/>
<feature type="region of interest" description="Disordered" evidence="1">
    <location>
        <begin position="379"/>
        <end position="406"/>
    </location>
</feature>
<reference evidence="3" key="1">
    <citation type="journal article" date="2013" name="Nature">
        <title>Pan genome of the phytoplankton Emiliania underpins its global distribution.</title>
        <authorList>
            <person name="Read B.A."/>
            <person name="Kegel J."/>
            <person name="Klute M.J."/>
            <person name="Kuo A."/>
            <person name="Lefebvre S.C."/>
            <person name="Maumus F."/>
            <person name="Mayer C."/>
            <person name="Miller J."/>
            <person name="Monier A."/>
            <person name="Salamov A."/>
            <person name="Young J."/>
            <person name="Aguilar M."/>
            <person name="Claverie J.M."/>
            <person name="Frickenhaus S."/>
            <person name="Gonzalez K."/>
            <person name="Herman E.K."/>
            <person name="Lin Y.C."/>
            <person name="Napier J."/>
            <person name="Ogata H."/>
            <person name="Sarno A.F."/>
            <person name="Shmutz J."/>
            <person name="Schroeder D."/>
            <person name="de Vargas C."/>
            <person name="Verret F."/>
            <person name="von Dassow P."/>
            <person name="Valentin K."/>
            <person name="Van de Peer Y."/>
            <person name="Wheeler G."/>
            <person name="Dacks J.B."/>
            <person name="Delwiche C.F."/>
            <person name="Dyhrman S.T."/>
            <person name="Glockner G."/>
            <person name="John U."/>
            <person name="Richards T."/>
            <person name="Worden A.Z."/>
            <person name="Zhang X."/>
            <person name="Grigoriev I.V."/>
            <person name="Allen A.E."/>
            <person name="Bidle K."/>
            <person name="Borodovsky M."/>
            <person name="Bowler C."/>
            <person name="Brownlee C."/>
            <person name="Cock J.M."/>
            <person name="Elias M."/>
            <person name="Gladyshev V.N."/>
            <person name="Groth M."/>
            <person name="Guda C."/>
            <person name="Hadaegh A."/>
            <person name="Iglesias-Rodriguez M.D."/>
            <person name="Jenkins J."/>
            <person name="Jones B.M."/>
            <person name="Lawson T."/>
            <person name="Leese F."/>
            <person name="Lindquist E."/>
            <person name="Lobanov A."/>
            <person name="Lomsadze A."/>
            <person name="Malik S.B."/>
            <person name="Marsh M.E."/>
            <person name="Mackinder L."/>
            <person name="Mock T."/>
            <person name="Mueller-Roeber B."/>
            <person name="Pagarete A."/>
            <person name="Parker M."/>
            <person name="Probert I."/>
            <person name="Quesneville H."/>
            <person name="Raines C."/>
            <person name="Rensing S.A."/>
            <person name="Riano-Pachon D.M."/>
            <person name="Richier S."/>
            <person name="Rokitta S."/>
            <person name="Shiraiwa Y."/>
            <person name="Soanes D.M."/>
            <person name="van der Giezen M."/>
            <person name="Wahlund T.M."/>
            <person name="Williams B."/>
            <person name="Wilson W."/>
            <person name="Wolfe G."/>
            <person name="Wurch L.L."/>
        </authorList>
    </citation>
    <scope>NUCLEOTIDE SEQUENCE</scope>
</reference>
<name>A0A0D3IUL7_EMIH1</name>
<feature type="region of interest" description="Disordered" evidence="1">
    <location>
        <begin position="681"/>
        <end position="711"/>
    </location>
</feature>
<dbReference type="PaxDb" id="2903-EOD14952"/>
<organism evidence="2 3">
    <name type="scientific">Emiliania huxleyi (strain CCMP1516)</name>
    <dbReference type="NCBI Taxonomy" id="280463"/>
    <lineage>
        <taxon>Eukaryota</taxon>
        <taxon>Haptista</taxon>
        <taxon>Haptophyta</taxon>
        <taxon>Prymnesiophyceae</taxon>
        <taxon>Isochrysidales</taxon>
        <taxon>Noelaerhabdaceae</taxon>
        <taxon>Emiliania</taxon>
    </lineage>
</organism>
<dbReference type="PANTHER" id="PTHR37743">
    <property type="entry name" value="ARM REPEAT SUPERFAMILY PROTEIN"/>
    <property type="match status" value="1"/>
</dbReference>
<feature type="region of interest" description="Disordered" evidence="1">
    <location>
        <begin position="282"/>
        <end position="304"/>
    </location>
</feature>
<keyword evidence="3" id="KW-1185">Reference proteome</keyword>
<dbReference type="EnsemblProtists" id="EOD14952">
    <property type="protein sequence ID" value="EOD14952"/>
    <property type="gene ID" value="EMIHUDRAFT_461681"/>
</dbReference>
<reference evidence="2" key="2">
    <citation type="submission" date="2024-10" db="UniProtKB">
        <authorList>
            <consortium name="EnsemblProtists"/>
        </authorList>
    </citation>
    <scope>IDENTIFICATION</scope>
</reference>
<dbReference type="AlphaFoldDB" id="A0A0D3IUL7"/>
<dbReference type="HOGENOM" id="CLU_292129_0_0_1"/>
<feature type="region of interest" description="Disordered" evidence="1">
    <location>
        <begin position="641"/>
        <end position="664"/>
    </location>
</feature>
<dbReference type="RefSeq" id="XP_005767381.1">
    <property type="nucleotide sequence ID" value="XM_005767324.1"/>
</dbReference>
<feature type="compositionally biased region" description="Gly residues" evidence="1">
    <location>
        <begin position="699"/>
        <end position="711"/>
    </location>
</feature>
<feature type="region of interest" description="Disordered" evidence="1">
    <location>
        <begin position="525"/>
        <end position="545"/>
    </location>
</feature>
<protein>
    <recommendedName>
        <fullName evidence="4">MMS19 nucleotide excision repair protein</fullName>
    </recommendedName>
</protein>
<evidence type="ECO:0000313" key="2">
    <source>
        <dbReference type="EnsemblProtists" id="EOD14952"/>
    </source>
</evidence>
<feature type="compositionally biased region" description="Low complexity" evidence="1">
    <location>
        <begin position="166"/>
        <end position="184"/>
    </location>
</feature>
<dbReference type="GeneID" id="17260797"/>
<evidence type="ECO:0000313" key="3">
    <source>
        <dbReference type="Proteomes" id="UP000013827"/>
    </source>
</evidence>
<proteinExistence type="predicted"/>
<evidence type="ECO:0000256" key="1">
    <source>
        <dbReference type="SAM" id="MobiDB-lite"/>
    </source>
</evidence>
<dbReference type="PANTHER" id="PTHR37743:SF2">
    <property type="match status" value="1"/>
</dbReference>
<feature type="region of interest" description="Disordered" evidence="1">
    <location>
        <begin position="163"/>
        <end position="184"/>
    </location>
</feature>
<feature type="compositionally biased region" description="Basic and acidic residues" evidence="1">
    <location>
        <begin position="651"/>
        <end position="661"/>
    </location>
</feature>
<accession>A0A0D3IUL7</accession>
<feature type="compositionally biased region" description="Low complexity" evidence="1">
    <location>
        <begin position="528"/>
        <end position="544"/>
    </location>
</feature>
<dbReference type="OMA" id="PVCEARA"/>
<feature type="compositionally biased region" description="Low complexity" evidence="1">
    <location>
        <begin position="282"/>
        <end position="292"/>
    </location>
</feature>
<sequence length="1044" mass="103434">MASARPPVVLHGDDAEPVCEARAKQTPSLGAAVSALLHSSASSDLRYVIGSASPDAASPLATALRTLEAAACGAGGSADVAGCERLIELVLDFAAGKPIAGRRHARASTLLEWMLSHTDLGRGFVAALRGVLDAPSSSPGRARLQLAAATLLSSAAEVELRRRPPAATASATASSASSAASSAGSSAAHRGSWRLTLLPELRRCALGAVRGSPTRLSAAAMDAALLSVGVGCAAAVQRAAAGREGGGGEEHGSRVRVSPLLVREGALLLRCTLEWRAAAAGRPPPAASGLSPAAPPGLPEGEPVEAGAVEDVASGVAAALEAAADVAAAAAAAAAAAVAGEEEEDCASWSSGGGVMHAGGSLALTAAAVAELVAVPAPTRLCGPSRGDGEGAELGGEEGRGWEGPGGAAVEWEAEAALLWAEALPLLRSSHLAPSCLAPPSASASPRQHIDRTAAAWLAALEADGEEGGGGGGEGGGAARRGEEAALQPLIDALHSTSAATPAAATVAASLVLAHPRVALPEARRAARPLAQAQARAQAPGRGPDPSVVRLLDSPLPTQRANGLTVPRLSDAELSSRALAAGLFDRLEPARVLPAVAPLLTSPLAEARAAAADAMFASLCGGGGAAAAAAVVDTLRDASGAPAGIAAPPRHPGEIGRDASRCGEAGPAQAAPLLAASLSSGSCGGTQQGGLPDDDGGGEGDSGGEGGGGGGGRLESRLLRVVSRWCAQLDGTGWASALRVVAAKFFASAGERASLRVLRCMLAQAAARPHQREVFVFGFARLRAAAPAPPAAAVAAAPPGALARDGDAAALARLRPLLLLNLLPEDVWVDAGSDTAGGSAAGEEAGRGVWLAEEEESELRALLLARACEASELQQAASVTCELGASLVSAACAEPRDAAAAQLQAGCRDCIARLAHGEEAAAGLARRALPRLLACEGAAAAEAIFALAYHAGSALDAPFAHRLLLRAVADSEAADAAARLGALKLLGLALAGGGSEAVWGPKPEELLRTVVRRLASLAAIDSSREVRRLAASLEAAAFRGAHPS</sequence>